<feature type="transmembrane region" description="Helical" evidence="1">
    <location>
        <begin position="97"/>
        <end position="118"/>
    </location>
</feature>
<dbReference type="EMBL" id="JBDODL010006996">
    <property type="protein sequence ID" value="MES1923583.1"/>
    <property type="molecule type" value="Genomic_DNA"/>
</dbReference>
<evidence type="ECO:0000313" key="3">
    <source>
        <dbReference type="Proteomes" id="UP001439008"/>
    </source>
</evidence>
<keyword evidence="1" id="KW-0812">Transmembrane</keyword>
<sequence length="137" mass="15958">MTVVSSTESCERFSVVTMFEMDNVETASFWLQTVIYSYFGLGKKEIKEMQTVLLRKKISPSLSFKMVQTICDSIVLKRNDAYNSNCLYKQQLNIYDFSPFAVSCGIVLVIILAIYIYNKRLRDREVYRLQLIGGREY</sequence>
<keyword evidence="3" id="KW-1185">Reference proteome</keyword>
<organism evidence="2 3">
    <name type="scientific">Bonamia ostreae</name>
    <dbReference type="NCBI Taxonomy" id="126728"/>
    <lineage>
        <taxon>Eukaryota</taxon>
        <taxon>Sar</taxon>
        <taxon>Rhizaria</taxon>
        <taxon>Endomyxa</taxon>
        <taxon>Ascetosporea</taxon>
        <taxon>Haplosporida</taxon>
        <taxon>Bonamia</taxon>
    </lineage>
</organism>
<comment type="caution">
    <text evidence="2">The sequence shown here is derived from an EMBL/GenBank/DDBJ whole genome shotgun (WGS) entry which is preliminary data.</text>
</comment>
<accession>A0ABV2AV88</accession>
<keyword evidence="1" id="KW-1133">Transmembrane helix</keyword>
<evidence type="ECO:0000256" key="1">
    <source>
        <dbReference type="SAM" id="Phobius"/>
    </source>
</evidence>
<keyword evidence="1" id="KW-0472">Membrane</keyword>
<protein>
    <submittedName>
        <fullName evidence="2">Uncharacterized protein</fullName>
    </submittedName>
</protein>
<evidence type="ECO:0000313" key="2">
    <source>
        <dbReference type="EMBL" id="MES1923583.1"/>
    </source>
</evidence>
<proteinExistence type="predicted"/>
<dbReference type="Proteomes" id="UP001439008">
    <property type="component" value="Unassembled WGS sequence"/>
</dbReference>
<gene>
    <name evidence="2" type="ORF">MHBO_005179</name>
</gene>
<name>A0ABV2AV88_9EUKA</name>
<reference evidence="2 3" key="1">
    <citation type="journal article" date="2024" name="BMC Biol.">
        <title>Comparative genomics of Ascetosporea gives new insight into the evolutionary basis for animal parasitism in Rhizaria.</title>
        <authorList>
            <person name="Hiltunen Thoren M."/>
            <person name="Onut-Brannstrom I."/>
            <person name="Alfjorden A."/>
            <person name="Peckova H."/>
            <person name="Swords F."/>
            <person name="Hooper C."/>
            <person name="Holzer A.S."/>
            <person name="Bass D."/>
            <person name="Burki F."/>
        </authorList>
    </citation>
    <scope>NUCLEOTIDE SEQUENCE [LARGE SCALE GENOMIC DNA]</scope>
    <source>
        <strain evidence="2">20-A016</strain>
    </source>
</reference>